<evidence type="ECO:0000313" key="12">
    <source>
        <dbReference type="EMBL" id="OHT48477.1"/>
    </source>
</evidence>
<dbReference type="PROSITE" id="PS00455">
    <property type="entry name" value="AMP_BINDING"/>
    <property type="match status" value="1"/>
</dbReference>
<dbReference type="InterPro" id="IPR000873">
    <property type="entry name" value="AMP-dep_synth/lig_dom"/>
</dbReference>
<proteinExistence type="inferred from homology"/>
<evidence type="ECO:0000256" key="9">
    <source>
        <dbReference type="SAM" id="Phobius"/>
    </source>
</evidence>
<dbReference type="Proteomes" id="UP000180113">
    <property type="component" value="Unassembled WGS sequence"/>
</dbReference>
<name>A0AB73N6Q2_MYCCH</name>
<comment type="similarity">
    <text evidence="1">Belongs to the ATP-dependent AMP-binding enzyme family.</text>
</comment>
<dbReference type="GO" id="GO:0004467">
    <property type="term" value="F:long-chain fatty acid-CoA ligase activity"/>
    <property type="evidence" value="ECO:0007669"/>
    <property type="project" value="UniProtKB-EC"/>
</dbReference>
<dbReference type="Pfam" id="PF13193">
    <property type="entry name" value="AMP-binding_C"/>
    <property type="match status" value="1"/>
</dbReference>
<protein>
    <recommendedName>
        <fullName evidence="5">Long-chain-fatty-acid--CoA ligase FadD13</fullName>
        <ecNumber evidence="3">6.2.1.3</ecNumber>
    </recommendedName>
    <alternativeName>
        <fullName evidence="6">Fatty acyl-CoA ligase</fullName>
    </alternativeName>
    <alternativeName>
        <fullName evidence="8">Fatty acyl-CoA synthetase</fullName>
    </alternativeName>
    <alternativeName>
        <fullName evidence="7">Very-long-chain fatty-acyl-CoA synthetase</fullName>
    </alternativeName>
</protein>
<evidence type="ECO:0000256" key="1">
    <source>
        <dbReference type="ARBA" id="ARBA00006432"/>
    </source>
</evidence>
<evidence type="ECO:0000313" key="13">
    <source>
        <dbReference type="Proteomes" id="UP000180113"/>
    </source>
</evidence>
<evidence type="ECO:0000259" key="11">
    <source>
        <dbReference type="Pfam" id="PF13193"/>
    </source>
</evidence>
<dbReference type="Gene3D" id="3.40.50.12780">
    <property type="entry name" value="N-terminal domain of ligase-like"/>
    <property type="match status" value="1"/>
</dbReference>
<evidence type="ECO:0000256" key="5">
    <source>
        <dbReference type="ARBA" id="ARBA00069710"/>
    </source>
</evidence>
<dbReference type="EMBL" id="MLHW01000019">
    <property type="protein sequence ID" value="OHT48477.1"/>
    <property type="molecule type" value="Genomic_DNA"/>
</dbReference>
<dbReference type="Gene3D" id="3.30.300.30">
    <property type="match status" value="1"/>
</dbReference>
<dbReference type="InterPro" id="IPR025110">
    <property type="entry name" value="AMP-bd_C"/>
</dbReference>
<evidence type="ECO:0000256" key="7">
    <source>
        <dbReference type="ARBA" id="ARBA00080667"/>
    </source>
</evidence>
<evidence type="ECO:0000256" key="4">
    <source>
        <dbReference type="ARBA" id="ARBA00036813"/>
    </source>
</evidence>
<evidence type="ECO:0000256" key="3">
    <source>
        <dbReference type="ARBA" id="ARBA00026121"/>
    </source>
</evidence>
<dbReference type="InterPro" id="IPR045851">
    <property type="entry name" value="AMP-bd_C_sf"/>
</dbReference>
<dbReference type="RefSeq" id="WP_070919182.1">
    <property type="nucleotide sequence ID" value="NZ_CP041150.1"/>
</dbReference>
<evidence type="ECO:0000256" key="2">
    <source>
        <dbReference type="ARBA" id="ARBA00022598"/>
    </source>
</evidence>
<organism evidence="12 13">
    <name type="scientific">Mycobacteroides chelonae</name>
    <name type="common">Mycobacterium chelonae</name>
    <dbReference type="NCBI Taxonomy" id="1774"/>
    <lineage>
        <taxon>Bacteria</taxon>
        <taxon>Bacillati</taxon>
        <taxon>Actinomycetota</taxon>
        <taxon>Actinomycetes</taxon>
        <taxon>Mycobacteriales</taxon>
        <taxon>Mycobacteriaceae</taxon>
        <taxon>Mycobacteroides</taxon>
    </lineage>
</organism>
<dbReference type="InterPro" id="IPR020845">
    <property type="entry name" value="AMP-binding_CS"/>
</dbReference>
<keyword evidence="2" id="KW-0436">Ligase</keyword>
<dbReference type="PANTHER" id="PTHR43201">
    <property type="entry name" value="ACYL-COA SYNTHETASE"/>
    <property type="match status" value="1"/>
</dbReference>
<gene>
    <name evidence="12" type="ORF">BKG62_23135</name>
</gene>
<evidence type="ECO:0000256" key="6">
    <source>
        <dbReference type="ARBA" id="ARBA00076959"/>
    </source>
</evidence>
<dbReference type="EC" id="6.2.1.3" evidence="3"/>
<dbReference type="PANTHER" id="PTHR43201:SF5">
    <property type="entry name" value="MEDIUM-CHAIN ACYL-COA LIGASE ACSF2, MITOCHONDRIAL"/>
    <property type="match status" value="1"/>
</dbReference>
<dbReference type="AlphaFoldDB" id="A0AB73N6Q2"/>
<sequence>MIDMDVATTCLSAAFSSRLPLASPNQIYRLTRTLGDMTSANPASLLRIAAARWPDRTAIVDDHGSLTYIQLLNRAQAVAANLRQEHGIHDGAAVAVMCRNGRGFVQAVFGAAMAGSDVVLLNTDFTAPTLAATLSSHAIGAVLADDEFAEILAVADSRVVVVNPEQGARQSNTFQPSQREISLVLLTSGTTGTPKGVPRKPSPSQVLGVTASILQRTKLRTGDRAVVAVPFFHAFGLGSLFLAVTLGATIITRRRFDAETTLALASIHRARAMMVVPVMLARILDLPENVQDRNPLTCLSVILSGGAPLEPALATRALSTYGPVLFNGYGSSEVGIGAIATPADLQRVPGTVGRPVAGSPMQVLDEEDNPLGPNTVGRIFVGGRLAFEGYSNGATKPVVANLTATGDMGFIDNHGCLHVVGRDDDMILSGGENVYPQGVENALASHPDVLDNAVIGVPDREFGQRLAAFVVARPEKELTEDSLRDYLKGAVSRFEQPRDFWFMDEIPRNPTGKALKKELAERYK</sequence>
<feature type="transmembrane region" description="Helical" evidence="9">
    <location>
        <begin position="225"/>
        <end position="251"/>
    </location>
</feature>
<comment type="caution">
    <text evidence="12">The sequence shown here is derived from an EMBL/GenBank/DDBJ whole genome shotgun (WGS) entry which is preliminary data.</text>
</comment>
<comment type="catalytic activity">
    <reaction evidence="4">
        <text>a long-chain fatty acid + ATP + CoA = a long-chain fatty acyl-CoA + AMP + diphosphate</text>
        <dbReference type="Rhea" id="RHEA:15421"/>
        <dbReference type="ChEBI" id="CHEBI:30616"/>
        <dbReference type="ChEBI" id="CHEBI:33019"/>
        <dbReference type="ChEBI" id="CHEBI:57287"/>
        <dbReference type="ChEBI" id="CHEBI:57560"/>
        <dbReference type="ChEBI" id="CHEBI:83139"/>
        <dbReference type="ChEBI" id="CHEBI:456215"/>
        <dbReference type="EC" id="6.2.1.3"/>
    </reaction>
</comment>
<dbReference type="Pfam" id="PF00501">
    <property type="entry name" value="AMP-binding"/>
    <property type="match status" value="1"/>
</dbReference>
<dbReference type="FunFam" id="3.30.300.30:FF:000008">
    <property type="entry name" value="2,3-dihydroxybenzoate-AMP ligase"/>
    <property type="match status" value="1"/>
</dbReference>
<keyword evidence="9" id="KW-0472">Membrane</keyword>
<evidence type="ECO:0000256" key="8">
    <source>
        <dbReference type="ARBA" id="ARBA00083882"/>
    </source>
</evidence>
<accession>A0AB73N6Q2</accession>
<dbReference type="SUPFAM" id="SSF56801">
    <property type="entry name" value="Acetyl-CoA synthetase-like"/>
    <property type="match status" value="1"/>
</dbReference>
<feature type="domain" description="AMP-binding enzyme C-terminal" evidence="11">
    <location>
        <begin position="439"/>
        <end position="513"/>
    </location>
</feature>
<evidence type="ECO:0000259" key="10">
    <source>
        <dbReference type="Pfam" id="PF00501"/>
    </source>
</evidence>
<reference evidence="12 13" key="1">
    <citation type="submission" date="2016-10" db="EMBL/GenBank/DDBJ databases">
        <title>Evaluation of Human, Animal and Environmental Mycobacterium chelonae Isolates by Core Genome Phylogenomic Analysis, Targeted Gene Comparison, and Anti-microbial Susceptibility Patterns: A Tale of Mistaken Identities.</title>
        <authorList>
            <person name="Fogelson S.B."/>
            <person name="Camus A.C."/>
            <person name="Lorenz W."/>
            <person name="Vasireddy R."/>
            <person name="Vasireddy S."/>
            <person name="Smith T."/>
            <person name="Brown-Elliott B.A."/>
            <person name="Wallace R.J.Jr."/>
            <person name="Hasan N.A."/>
            <person name="Reischl U."/>
            <person name="Sanchez S."/>
        </authorList>
    </citation>
    <scope>NUCLEOTIDE SEQUENCE [LARGE SCALE GENOMIC DNA]</scope>
    <source>
        <strain evidence="12 13">42895</strain>
    </source>
</reference>
<dbReference type="InterPro" id="IPR042099">
    <property type="entry name" value="ANL_N_sf"/>
</dbReference>
<feature type="domain" description="AMP-dependent synthetase/ligase" evidence="10">
    <location>
        <begin position="48"/>
        <end position="390"/>
    </location>
</feature>
<dbReference type="GO" id="GO:0031956">
    <property type="term" value="F:medium-chain fatty acid-CoA ligase activity"/>
    <property type="evidence" value="ECO:0007669"/>
    <property type="project" value="TreeGrafter"/>
</dbReference>
<keyword evidence="9" id="KW-1133">Transmembrane helix</keyword>
<keyword evidence="9" id="KW-0812">Transmembrane</keyword>